<sequence length="52" mass="6374">MDLQIIQNRIIEIREQRVMLDFHLAELYEVETKVLKQAVRRNIERFSGRLYV</sequence>
<gene>
    <name evidence="2" type="ORF">SAMN05444285_14217</name>
</gene>
<accession>A0A1I0JI89</accession>
<dbReference type="AlphaFoldDB" id="A0A1I0JI89"/>
<dbReference type="EMBL" id="FOHT01000042">
    <property type="protein sequence ID" value="SEU09079.1"/>
    <property type="molecule type" value="Genomic_DNA"/>
</dbReference>
<dbReference type="RefSeq" id="WP_217642992.1">
    <property type="nucleotide sequence ID" value="NZ_CAXXJF010000003.1"/>
</dbReference>
<evidence type="ECO:0000259" key="1">
    <source>
        <dbReference type="Pfam" id="PF10543"/>
    </source>
</evidence>
<evidence type="ECO:0000313" key="3">
    <source>
        <dbReference type="Proteomes" id="UP000181981"/>
    </source>
</evidence>
<dbReference type="Proteomes" id="UP000181981">
    <property type="component" value="Unassembled WGS sequence"/>
</dbReference>
<feature type="domain" description="KilA-N DNA-binding" evidence="1">
    <location>
        <begin position="8"/>
        <end position="48"/>
    </location>
</feature>
<protein>
    <submittedName>
        <fullName evidence="2">ORF6N domain-containing protein</fullName>
    </submittedName>
</protein>
<name>A0A1I0JI89_9BACT</name>
<reference evidence="2 3" key="1">
    <citation type="submission" date="2016-10" db="EMBL/GenBank/DDBJ databases">
        <authorList>
            <person name="de Groot N.N."/>
        </authorList>
    </citation>
    <scope>NUCLEOTIDE SEQUENCE [LARGE SCALE GENOMIC DNA]</scope>
    <source>
        <strain evidence="2 3">DSM 25947</strain>
    </source>
</reference>
<evidence type="ECO:0000313" key="2">
    <source>
        <dbReference type="EMBL" id="SEU09079.1"/>
    </source>
</evidence>
<organism evidence="2 3">
    <name type="scientific">Draconibacterium orientale</name>
    <dbReference type="NCBI Taxonomy" id="1168034"/>
    <lineage>
        <taxon>Bacteria</taxon>
        <taxon>Pseudomonadati</taxon>
        <taxon>Bacteroidota</taxon>
        <taxon>Bacteroidia</taxon>
        <taxon>Marinilabiliales</taxon>
        <taxon>Prolixibacteraceae</taxon>
        <taxon>Draconibacterium</taxon>
    </lineage>
</organism>
<dbReference type="InterPro" id="IPR018873">
    <property type="entry name" value="KilA-N_DNA-bd_domain"/>
</dbReference>
<proteinExistence type="predicted"/>
<dbReference type="Pfam" id="PF10543">
    <property type="entry name" value="ORF6N"/>
    <property type="match status" value="1"/>
</dbReference>